<evidence type="ECO:0000313" key="1">
    <source>
        <dbReference type="EMBL" id="WBL81852.1"/>
    </source>
</evidence>
<organism evidence="1 2">
    <name type="scientific">Bradyrhizobium xenonodulans</name>
    <dbReference type="NCBI Taxonomy" id="2736875"/>
    <lineage>
        <taxon>Bacteria</taxon>
        <taxon>Pseudomonadati</taxon>
        <taxon>Pseudomonadota</taxon>
        <taxon>Alphaproteobacteria</taxon>
        <taxon>Hyphomicrobiales</taxon>
        <taxon>Nitrobacteraceae</taxon>
        <taxon>Bradyrhizobium</taxon>
    </lineage>
</organism>
<sequence length="150" mass="16933">MAIREEVRQIIFILEEEGFGALAGELLTEISLGREVEKEIPSDEHADGRVDVETVVIRTPIGEDEQLREAMNFIRMRLVQPVRAFAEAERIASELSDQHSVRIRFIDPEDRVEVEAISRRDVGDTSVADRLEALLERLPSMIEPPNVVGS</sequence>
<dbReference type="Proteomes" id="UP001179614">
    <property type="component" value="Chromosome"/>
</dbReference>
<evidence type="ECO:0000313" key="2">
    <source>
        <dbReference type="Proteomes" id="UP001179614"/>
    </source>
</evidence>
<name>A0ABY7MWM1_9BRAD</name>
<dbReference type="EMBL" id="CP089391">
    <property type="protein sequence ID" value="WBL81852.1"/>
    <property type="molecule type" value="Genomic_DNA"/>
</dbReference>
<keyword evidence="2" id="KW-1185">Reference proteome</keyword>
<accession>A0ABY7MWM1</accession>
<gene>
    <name evidence="1" type="ORF">I3J27_16035</name>
</gene>
<protein>
    <submittedName>
        <fullName evidence="1">Uncharacterized protein</fullName>
    </submittedName>
</protein>
<proteinExistence type="predicted"/>
<dbReference type="RefSeq" id="WP_270171095.1">
    <property type="nucleotide sequence ID" value="NZ_CP089391.1"/>
</dbReference>
<reference evidence="1" key="1">
    <citation type="submission" date="2021-12" db="EMBL/GenBank/DDBJ databases">
        <title>Bradyrhizobium xenonodulans sp. nov.</title>
        <authorList>
            <person name="Claassens R."/>
            <person name="Venter S.N."/>
            <person name="Beukes C.W."/>
            <person name="Stepkowski T."/>
            <person name="Steenkamp E.T."/>
        </authorList>
    </citation>
    <scope>NUCLEOTIDE SEQUENCE</scope>
    <source>
        <strain evidence="1">14AB</strain>
    </source>
</reference>